<name>A0ABR2Q7L1_9ROSI</name>
<feature type="compositionally biased region" description="Polar residues" evidence="1">
    <location>
        <begin position="81"/>
        <end position="98"/>
    </location>
</feature>
<sequence length="126" mass="13418">MDSKGRVFISRNVVFDEAVFPFAQKTKDAKAPEFVDEQSVEVPVVPATNGGVSFSEPAAVTRDSHGVGSGAESEQHHDNTESSYANGHLQSFNSTEVQPSPLPCSHILSSSPAHDHASTDVSELPQ</sequence>
<reference evidence="2 3" key="1">
    <citation type="journal article" date="2024" name="G3 (Bethesda)">
        <title>Genome assembly of Hibiscus sabdariffa L. provides insights into metabolisms of medicinal natural products.</title>
        <authorList>
            <person name="Kim T."/>
        </authorList>
    </citation>
    <scope>NUCLEOTIDE SEQUENCE [LARGE SCALE GENOMIC DNA]</scope>
    <source>
        <strain evidence="2">TK-2024</strain>
        <tissue evidence="2">Old leaves</tissue>
    </source>
</reference>
<protein>
    <submittedName>
        <fullName evidence="2">Uncharacterized protein</fullName>
    </submittedName>
</protein>
<gene>
    <name evidence="2" type="ORF">V6N11_081922</name>
</gene>
<keyword evidence="3" id="KW-1185">Reference proteome</keyword>
<evidence type="ECO:0000313" key="3">
    <source>
        <dbReference type="Proteomes" id="UP001396334"/>
    </source>
</evidence>
<dbReference type="EMBL" id="JBBPBN010000044">
    <property type="protein sequence ID" value="KAK8996656.1"/>
    <property type="molecule type" value="Genomic_DNA"/>
</dbReference>
<comment type="caution">
    <text evidence="2">The sequence shown here is derived from an EMBL/GenBank/DDBJ whole genome shotgun (WGS) entry which is preliminary data.</text>
</comment>
<feature type="region of interest" description="Disordered" evidence="1">
    <location>
        <begin position="47"/>
        <end position="126"/>
    </location>
</feature>
<accession>A0ABR2Q7L1</accession>
<organism evidence="2 3">
    <name type="scientific">Hibiscus sabdariffa</name>
    <name type="common">roselle</name>
    <dbReference type="NCBI Taxonomy" id="183260"/>
    <lineage>
        <taxon>Eukaryota</taxon>
        <taxon>Viridiplantae</taxon>
        <taxon>Streptophyta</taxon>
        <taxon>Embryophyta</taxon>
        <taxon>Tracheophyta</taxon>
        <taxon>Spermatophyta</taxon>
        <taxon>Magnoliopsida</taxon>
        <taxon>eudicotyledons</taxon>
        <taxon>Gunneridae</taxon>
        <taxon>Pentapetalae</taxon>
        <taxon>rosids</taxon>
        <taxon>malvids</taxon>
        <taxon>Malvales</taxon>
        <taxon>Malvaceae</taxon>
        <taxon>Malvoideae</taxon>
        <taxon>Hibiscus</taxon>
    </lineage>
</organism>
<proteinExistence type="predicted"/>
<dbReference type="Proteomes" id="UP001396334">
    <property type="component" value="Unassembled WGS sequence"/>
</dbReference>
<evidence type="ECO:0000256" key="1">
    <source>
        <dbReference type="SAM" id="MobiDB-lite"/>
    </source>
</evidence>
<evidence type="ECO:0000313" key="2">
    <source>
        <dbReference type="EMBL" id="KAK8996656.1"/>
    </source>
</evidence>